<evidence type="ECO:0000259" key="1">
    <source>
        <dbReference type="PROSITE" id="PS50011"/>
    </source>
</evidence>
<organism evidence="2 3">
    <name type="scientific">Lipomyces tetrasporus</name>
    <dbReference type="NCBI Taxonomy" id="54092"/>
    <lineage>
        <taxon>Eukaryota</taxon>
        <taxon>Fungi</taxon>
        <taxon>Dikarya</taxon>
        <taxon>Ascomycota</taxon>
        <taxon>Saccharomycotina</taxon>
        <taxon>Lipomycetes</taxon>
        <taxon>Lipomycetales</taxon>
        <taxon>Lipomycetaceae</taxon>
        <taxon>Lipomyces</taxon>
    </lineage>
</organism>
<evidence type="ECO:0000313" key="2">
    <source>
        <dbReference type="EMBL" id="KAJ8097046.1"/>
    </source>
</evidence>
<dbReference type="PROSITE" id="PS50011">
    <property type="entry name" value="PROTEIN_KINASE_DOM"/>
    <property type="match status" value="1"/>
</dbReference>
<proteinExistence type="predicted"/>
<sequence length="298" mass="33729">MLYTEEVNESGFTLASLKIHVDTYNRGRLNATVRTEDWAGLKLTSISALTSTVRRRSPSAPLKWTSNLPSPPRRSLINYVEAPQSVYAHGTRFTLYSAEGNGTIAIRIQKHLQCSLASGPDEKQVVAKIFDPLFVPVDELPDIPAKFRQVVAFQCCKREVAAYSSLTSLQGNAVPKFFYGDLSCNFPHRSTESDRIAKVILMEYIDGWPLSWYSRKELTASQGRWIMQQTETILHQIHCHGVIHHDSFLRNFLLTKLGRAVIVDFEESEILDGHNRYSPEKLKKGDLMVLRGDFEDLG</sequence>
<dbReference type="EMBL" id="JARPMG010000012">
    <property type="protein sequence ID" value="KAJ8097046.1"/>
    <property type="molecule type" value="Genomic_DNA"/>
</dbReference>
<gene>
    <name evidence="2" type="ORF">POJ06DRAFT_286457</name>
</gene>
<dbReference type="GeneID" id="80885390"/>
<dbReference type="Proteomes" id="UP001217417">
    <property type="component" value="Unassembled WGS sequence"/>
</dbReference>
<evidence type="ECO:0000313" key="3">
    <source>
        <dbReference type="Proteomes" id="UP001217417"/>
    </source>
</evidence>
<dbReference type="GO" id="GO:0004672">
    <property type="term" value="F:protein kinase activity"/>
    <property type="evidence" value="ECO:0007669"/>
    <property type="project" value="InterPro"/>
</dbReference>
<dbReference type="AlphaFoldDB" id="A0AAD7VPQ0"/>
<feature type="domain" description="Protein kinase" evidence="1">
    <location>
        <begin position="93"/>
        <end position="298"/>
    </location>
</feature>
<dbReference type="InterPro" id="IPR011009">
    <property type="entry name" value="Kinase-like_dom_sf"/>
</dbReference>
<keyword evidence="3" id="KW-1185">Reference proteome</keyword>
<protein>
    <recommendedName>
        <fullName evidence="1">Protein kinase domain-containing protein</fullName>
    </recommendedName>
</protein>
<dbReference type="SUPFAM" id="SSF56112">
    <property type="entry name" value="Protein kinase-like (PK-like)"/>
    <property type="match status" value="1"/>
</dbReference>
<dbReference type="Gene3D" id="1.10.510.10">
    <property type="entry name" value="Transferase(Phosphotransferase) domain 1"/>
    <property type="match status" value="1"/>
</dbReference>
<dbReference type="GO" id="GO:0005524">
    <property type="term" value="F:ATP binding"/>
    <property type="evidence" value="ECO:0007669"/>
    <property type="project" value="InterPro"/>
</dbReference>
<comment type="caution">
    <text evidence="2">The sequence shown here is derived from an EMBL/GenBank/DDBJ whole genome shotgun (WGS) entry which is preliminary data.</text>
</comment>
<reference evidence="2" key="1">
    <citation type="submission" date="2023-03" db="EMBL/GenBank/DDBJ databases">
        <title>Near-Complete genome sequence of Lipomyces tetrasporous NRRL Y-64009, an oleaginous yeast capable of growing on lignocellulosic hydrolysates.</title>
        <authorList>
            <consortium name="Lawrence Berkeley National Laboratory"/>
            <person name="Jagtap S.S."/>
            <person name="Liu J.-J."/>
            <person name="Walukiewicz H.E."/>
            <person name="Pangilinan J."/>
            <person name="Lipzen A."/>
            <person name="Ahrendt S."/>
            <person name="Koriabine M."/>
            <person name="Cobaugh K."/>
            <person name="Salamov A."/>
            <person name="Yoshinaga Y."/>
            <person name="Ng V."/>
            <person name="Daum C."/>
            <person name="Grigoriev I.V."/>
            <person name="Slininger P.J."/>
            <person name="Dien B.S."/>
            <person name="Jin Y.-S."/>
            <person name="Rao C.V."/>
        </authorList>
    </citation>
    <scope>NUCLEOTIDE SEQUENCE</scope>
    <source>
        <strain evidence="2">NRRL Y-64009</strain>
    </source>
</reference>
<accession>A0AAD7VPQ0</accession>
<dbReference type="InterPro" id="IPR000719">
    <property type="entry name" value="Prot_kinase_dom"/>
</dbReference>
<dbReference type="RefSeq" id="XP_056040496.1">
    <property type="nucleotide sequence ID" value="XM_056190224.1"/>
</dbReference>
<name>A0AAD7VPQ0_9ASCO</name>